<dbReference type="InterPro" id="IPR003594">
    <property type="entry name" value="HATPase_dom"/>
</dbReference>
<evidence type="ECO:0000256" key="1">
    <source>
        <dbReference type="SAM" id="Phobius"/>
    </source>
</evidence>
<dbReference type="GO" id="GO:0016020">
    <property type="term" value="C:membrane"/>
    <property type="evidence" value="ECO:0007669"/>
    <property type="project" value="InterPro"/>
</dbReference>
<dbReference type="SUPFAM" id="SSF55874">
    <property type="entry name" value="ATPase domain of HSP90 chaperone/DNA topoisomerase II/histidine kinase"/>
    <property type="match status" value="1"/>
</dbReference>
<keyword evidence="1" id="KW-0812">Transmembrane</keyword>
<dbReference type="Gene3D" id="3.30.565.10">
    <property type="entry name" value="Histidine kinase-like ATPase, C-terminal domain"/>
    <property type="match status" value="1"/>
</dbReference>
<dbReference type="SMART" id="SM00387">
    <property type="entry name" value="HATPase_c"/>
    <property type="match status" value="1"/>
</dbReference>
<organism evidence="3 4">
    <name type="scientific">Eisenbergiella massiliensis</name>
    <dbReference type="NCBI Taxonomy" id="1720294"/>
    <lineage>
        <taxon>Bacteria</taxon>
        <taxon>Bacillati</taxon>
        <taxon>Bacillota</taxon>
        <taxon>Clostridia</taxon>
        <taxon>Lachnospirales</taxon>
        <taxon>Lachnospiraceae</taxon>
        <taxon>Eisenbergiella</taxon>
    </lineage>
</organism>
<keyword evidence="3" id="KW-0808">Transferase</keyword>
<dbReference type="Pfam" id="PF06580">
    <property type="entry name" value="His_kinase"/>
    <property type="match status" value="1"/>
</dbReference>
<protein>
    <submittedName>
        <fullName evidence="3">Sensor histidine kinase</fullName>
    </submittedName>
</protein>
<keyword evidence="4" id="KW-1185">Reference proteome</keyword>
<reference evidence="3" key="1">
    <citation type="submission" date="2018-08" db="EMBL/GenBank/DDBJ databases">
        <title>A genome reference for cultivated species of the human gut microbiota.</title>
        <authorList>
            <person name="Zou Y."/>
            <person name="Xue W."/>
            <person name="Luo G."/>
        </authorList>
    </citation>
    <scope>NUCLEOTIDE SEQUENCE [LARGE SCALE GENOMIC DNA]</scope>
    <source>
        <strain evidence="3">TF05-5AC</strain>
    </source>
</reference>
<gene>
    <name evidence="3" type="ORF">DXC51_10970</name>
</gene>
<proteinExistence type="predicted"/>
<dbReference type="EMBL" id="QVLV01000006">
    <property type="protein sequence ID" value="RGE61053.1"/>
    <property type="molecule type" value="Genomic_DNA"/>
</dbReference>
<dbReference type="InterPro" id="IPR050640">
    <property type="entry name" value="Bact_2-comp_sensor_kinase"/>
</dbReference>
<keyword evidence="1" id="KW-1133">Transmembrane helix</keyword>
<dbReference type="Pfam" id="PF02518">
    <property type="entry name" value="HATPase_c"/>
    <property type="match status" value="1"/>
</dbReference>
<comment type="caution">
    <text evidence="3">The sequence shown here is derived from an EMBL/GenBank/DDBJ whole genome shotgun (WGS) entry which is preliminary data.</text>
</comment>
<keyword evidence="3" id="KW-0418">Kinase</keyword>
<dbReference type="PANTHER" id="PTHR34220">
    <property type="entry name" value="SENSOR HISTIDINE KINASE YPDA"/>
    <property type="match status" value="1"/>
</dbReference>
<dbReference type="PANTHER" id="PTHR34220:SF7">
    <property type="entry name" value="SENSOR HISTIDINE KINASE YPDA"/>
    <property type="match status" value="1"/>
</dbReference>
<dbReference type="InterPro" id="IPR010559">
    <property type="entry name" value="Sig_transdc_His_kin_internal"/>
</dbReference>
<dbReference type="Proteomes" id="UP000260812">
    <property type="component" value="Unassembled WGS sequence"/>
</dbReference>
<feature type="domain" description="Histidine kinase/HSP90-like ATPase" evidence="2">
    <location>
        <begin position="461"/>
        <end position="579"/>
    </location>
</feature>
<accession>A0A3E3I5Y6</accession>
<evidence type="ECO:0000313" key="4">
    <source>
        <dbReference type="Proteomes" id="UP000260812"/>
    </source>
</evidence>
<evidence type="ECO:0000259" key="2">
    <source>
        <dbReference type="SMART" id="SM00387"/>
    </source>
</evidence>
<dbReference type="AlphaFoldDB" id="A0A3E3I5Y6"/>
<keyword evidence="1" id="KW-0472">Membrane</keyword>
<dbReference type="RefSeq" id="WP_117544543.1">
    <property type="nucleotide sequence ID" value="NZ_JBKVWB010000001.1"/>
</dbReference>
<dbReference type="InterPro" id="IPR036890">
    <property type="entry name" value="HATPase_C_sf"/>
</dbReference>
<sequence>MLGKRKGGNKNIKDKLWIKNSLFRRFLVIVILLLVFMTGSYGLTTRVVKNLIRKNTETSNEKILHQIDAKTSEFHNSLYNILTLLAYEQTAYDYFSQSRLDRLNEYENLISLLSNTMMIQNDIAGITLYDAHKSKLAGVGKDFDVFAQVEMVSKLTYSNVFRPNSSSEAYFMVFYPVYDLQNGNYDKQLGMIVFLMRASKFSSYLVDTAITENEQLFLVDRNNVVIAGDREQEFQRLDASELESTPERFIQVVEQKETGWRIVSIIPVQELYNGMTIVRSSILVIYLITLAGLLLLLCFCYFIVIRPIRRIDLFVKNNVAYPTRRLAIEGEDEISVLAGNLNHMLDEKDEMSEKLRLSQRILYETELAKQQMQVLAYRNQINPHFLYNTFECIRAMALYYDADEIAEITMALSRIFRYAIKGDNVVTVAEEIRNIREYAKIIHYRFGGRIRVDIQVEEEAEDKELIKLILQPIVENSIFHGLEQKLEDGLVAVKVEIVRETWLRLTVEDDGCGMQQETVDRLLYQMKRQSLHRSSSKDSIGLTNIYQRLQLFYGETATFRMESSPGKGTRVEIIIPHRIPGKGM</sequence>
<evidence type="ECO:0000313" key="3">
    <source>
        <dbReference type="EMBL" id="RGE61053.1"/>
    </source>
</evidence>
<dbReference type="GO" id="GO:0000155">
    <property type="term" value="F:phosphorelay sensor kinase activity"/>
    <property type="evidence" value="ECO:0007669"/>
    <property type="project" value="InterPro"/>
</dbReference>
<dbReference type="GeneID" id="97987381"/>
<dbReference type="CDD" id="cd06225">
    <property type="entry name" value="HAMP"/>
    <property type="match status" value="1"/>
</dbReference>
<name>A0A3E3I5Y6_9FIRM</name>
<feature type="transmembrane region" description="Helical" evidence="1">
    <location>
        <begin position="283"/>
        <end position="304"/>
    </location>
</feature>